<evidence type="ECO:0000256" key="10">
    <source>
        <dbReference type="ARBA" id="ARBA00048680"/>
    </source>
</evidence>
<dbReference type="GO" id="GO:0016020">
    <property type="term" value="C:membrane"/>
    <property type="evidence" value="ECO:0007669"/>
    <property type="project" value="InterPro"/>
</dbReference>
<evidence type="ECO:0000256" key="9">
    <source>
        <dbReference type="ARBA" id="ARBA00047863"/>
    </source>
</evidence>
<comment type="catalytic activity">
    <reaction evidence="11">
        <text>12-(9Z-octadecenoyloxy)-octadecanoate + H2O = 12-hydroxyoctadecanoate + (9Z)-octadecenoate + H(+)</text>
        <dbReference type="Rhea" id="RHEA:52060"/>
        <dbReference type="ChEBI" id="CHEBI:15377"/>
        <dbReference type="ChEBI" id="CHEBI:15378"/>
        <dbReference type="ChEBI" id="CHEBI:30823"/>
        <dbReference type="ChEBI" id="CHEBI:84201"/>
        <dbReference type="ChEBI" id="CHEBI:136302"/>
    </reaction>
    <physiologicalReaction direction="left-to-right" evidence="11">
        <dbReference type="Rhea" id="RHEA:52061"/>
    </physiologicalReaction>
</comment>
<comment type="subcellular location">
    <subcellularLocation>
        <location evidence="2">Endomembrane system</location>
        <topology evidence="2">Multi-pass membrane protein</topology>
    </subcellularLocation>
</comment>
<evidence type="ECO:0000256" key="2">
    <source>
        <dbReference type="ARBA" id="ARBA00004127"/>
    </source>
</evidence>
<sequence length="261" mass="30823">MLFVREFCAMVNMNSIALPSGSVLVNIRLWFYSLAWLHLVFTAIVSLSVDMSEDKDPKVSAYINIRWKLITCWFNMIALAYFPICIYCDWKERRGMWHIQHVASIRQLKDYVMTSILFPTTMFADLMFWRIWHKDLSLIAPLRIFTYLPYWAQHSLHTVSMLIMLLDLLLVPRRRPNNLKPGICLMMAFMLTYMAMCGISFLNGEVVYSVFQIFDSFKLFLLAIMVILECLFFYLVQWYIVDFVWCPQSYDGTNGKKLKAQ</sequence>
<dbReference type="GeneID" id="106124427"/>
<dbReference type="PANTHER" id="PTHR10989:SF16">
    <property type="entry name" value="AT02829P-RELATED"/>
    <property type="match status" value="1"/>
</dbReference>
<evidence type="ECO:0000256" key="8">
    <source>
        <dbReference type="ARBA" id="ARBA00047427"/>
    </source>
</evidence>
<evidence type="ECO:0000313" key="18">
    <source>
        <dbReference type="RefSeq" id="XP_013176547.1"/>
    </source>
</evidence>
<keyword evidence="5 17" id="KW-1133">Transmembrane helix</keyword>
<comment type="catalytic activity">
    <reaction evidence="1">
        <text>9-(9Z-hexadecenoyloxy)-octadecanoate + H2O = (9Z)-hexadecenoate + 9-hydroxy-octadecanoate + H(+)</text>
        <dbReference type="Rhea" id="RHEA:52068"/>
        <dbReference type="ChEBI" id="CHEBI:15377"/>
        <dbReference type="ChEBI" id="CHEBI:15378"/>
        <dbReference type="ChEBI" id="CHEBI:32372"/>
        <dbReference type="ChEBI" id="CHEBI:136286"/>
        <dbReference type="ChEBI" id="CHEBI:136309"/>
    </reaction>
    <physiologicalReaction direction="left-to-right" evidence="1">
        <dbReference type="Rhea" id="RHEA:52069"/>
    </physiologicalReaction>
</comment>
<evidence type="ECO:0000256" key="11">
    <source>
        <dbReference type="ARBA" id="ARBA00048701"/>
    </source>
</evidence>
<evidence type="ECO:0000256" key="3">
    <source>
        <dbReference type="ARBA" id="ARBA00009300"/>
    </source>
</evidence>
<comment type="similarity">
    <text evidence="3">Belongs to the AIG1 family.</text>
</comment>
<evidence type="ECO:0000256" key="14">
    <source>
        <dbReference type="ARBA" id="ARBA00049296"/>
    </source>
</evidence>
<gene>
    <name evidence="18" type="primary">LOC106124427</name>
</gene>
<dbReference type="Pfam" id="PF04750">
    <property type="entry name" value="Far-17a_AIG1"/>
    <property type="match status" value="1"/>
</dbReference>
<dbReference type="Proteomes" id="UP000694872">
    <property type="component" value="Unplaced"/>
</dbReference>
<keyword evidence="4 17" id="KW-0812">Transmembrane</keyword>
<organism evidence="18">
    <name type="scientific">Papilio xuthus</name>
    <name type="common">Asian swallowtail butterfly</name>
    <dbReference type="NCBI Taxonomy" id="66420"/>
    <lineage>
        <taxon>Eukaryota</taxon>
        <taxon>Metazoa</taxon>
        <taxon>Ecdysozoa</taxon>
        <taxon>Arthropoda</taxon>
        <taxon>Hexapoda</taxon>
        <taxon>Insecta</taxon>
        <taxon>Pterygota</taxon>
        <taxon>Neoptera</taxon>
        <taxon>Endopterygota</taxon>
        <taxon>Lepidoptera</taxon>
        <taxon>Glossata</taxon>
        <taxon>Ditrysia</taxon>
        <taxon>Papilionoidea</taxon>
        <taxon>Papilionidae</taxon>
        <taxon>Papilioninae</taxon>
        <taxon>Papilio</taxon>
    </lineage>
</organism>
<comment type="catalytic activity">
    <reaction evidence="10">
        <text>12-octadecanoyloxy-octadecanoate + H2O = 12-hydroxyoctadecanoate + octadecanoate + H(+)</text>
        <dbReference type="Rhea" id="RHEA:52080"/>
        <dbReference type="ChEBI" id="CHEBI:15377"/>
        <dbReference type="ChEBI" id="CHEBI:15378"/>
        <dbReference type="ChEBI" id="CHEBI:25629"/>
        <dbReference type="ChEBI" id="CHEBI:84201"/>
        <dbReference type="ChEBI" id="CHEBI:136330"/>
    </reaction>
    <physiologicalReaction direction="left-to-right" evidence="10">
        <dbReference type="Rhea" id="RHEA:52081"/>
    </physiologicalReaction>
</comment>
<dbReference type="KEGG" id="pxu:106124427"/>
<comment type="catalytic activity">
    <reaction evidence="13">
        <text>9-octadecanoyloxy-octadecanoate + H2O = 9-hydroxy-octadecanoate + octadecanoate + H(+)</text>
        <dbReference type="Rhea" id="RHEA:52096"/>
        <dbReference type="ChEBI" id="CHEBI:15377"/>
        <dbReference type="ChEBI" id="CHEBI:15378"/>
        <dbReference type="ChEBI" id="CHEBI:25629"/>
        <dbReference type="ChEBI" id="CHEBI:136286"/>
        <dbReference type="ChEBI" id="CHEBI:136373"/>
    </reaction>
    <physiologicalReaction direction="left-to-right" evidence="13">
        <dbReference type="Rhea" id="RHEA:52097"/>
    </physiologicalReaction>
</comment>
<dbReference type="AlphaFoldDB" id="A0AAJ7EGH9"/>
<evidence type="ECO:0000256" key="5">
    <source>
        <dbReference type="ARBA" id="ARBA00022989"/>
    </source>
</evidence>
<evidence type="ECO:0000256" key="6">
    <source>
        <dbReference type="ARBA" id="ARBA00023136"/>
    </source>
</evidence>
<feature type="transmembrane region" description="Helical" evidence="17">
    <location>
        <begin position="216"/>
        <end position="236"/>
    </location>
</feature>
<evidence type="ECO:0000256" key="1">
    <source>
        <dbReference type="ARBA" id="ARBA00000923"/>
    </source>
</evidence>
<evidence type="ECO:0000256" key="4">
    <source>
        <dbReference type="ARBA" id="ARBA00022692"/>
    </source>
</evidence>
<name>A0AAJ7EGH9_PAPXU</name>
<dbReference type="PANTHER" id="PTHR10989">
    <property type="entry name" value="ANDROGEN-INDUCED PROTEIN 1-RELATED"/>
    <property type="match status" value="1"/>
</dbReference>
<comment type="catalytic activity">
    <reaction evidence="15">
        <text>13-(9Z-hexadecenoyloxy)-octadecanoate + H2O = 13-hydroxy-octadecanoate + (9Z)-hexadecenoate + H(+)</text>
        <dbReference type="Rhea" id="RHEA:52076"/>
        <dbReference type="ChEBI" id="CHEBI:15377"/>
        <dbReference type="ChEBI" id="CHEBI:15378"/>
        <dbReference type="ChEBI" id="CHEBI:32372"/>
        <dbReference type="ChEBI" id="CHEBI:136304"/>
        <dbReference type="ChEBI" id="CHEBI:136315"/>
    </reaction>
    <physiologicalReaction direction="left-to-right" evidence="15">
        <dbReference type="Rhea" id="RHEA:52077"/>
    </physiologicalReaction>
</comment>
<accession>A0AAJ7EGH9</accession>
<dbReference type="RefSeq" id="XP_013176547.1">
    <property type="nucleotide sequence ID" value="XM_013321093.1"/>
</dbReference>
<evidence type="ECO:0000256" key="12">
    <source>
        <dbReference type="ARBA" id="ARBA00048800"/>
    </source>
</evidence>
<keyword evidence="6 17" id="KW-0472">Membrane</keyword>
<proteinExistence type="inferred from homology"/>
<evidence type="ECO:0000256" key="15">
    <source>
        <dbReference type="ARBA" id="ARBA00049322"/>
    </source>
</evidence>
<feature type="transmembrane region" description="Helical" evidence="17">
    <location>
        <begin position="111"/>
        <end position="131"/>
    </location>
</feature>
<evidence type="ECO:0000256" key="17">
    <source>
        <dbReference type="SAM" id="Phobius"/>
    </source>
</evidence>
<dbReference type="InterPro" id="IPR006838">
    <property type="entry name" value="ADTRP_AIG1"/>
</dbReference>
<dbReference type="GO" id="GO:0012505">
    <property type="term" value="C:endomembrane system"/>
    <property type="evidence" value="ECO:0007669"/>
    <property type="project" value="UniProtKB-SubCell"/>
</dbReference>
<comment type="catalytic activity">
    <reaction evidence="7">
        <text>12-hexadecanoyloxy-octadecanoate + H2O = 12-hydroxyoctadecanoate + hexadecanoate + H(+)</text>
        <dbReference type="Rhea" id="RHEA:52056"/>
        <dbReference type="ChEBI" id="CHEBI:7896"/>
        <dbReference type="ChEBI" id="CHEBI:15377"/>
        <dbReference type="ChEBI" id="CHEBI:15378"/>
        <dbReference type="ChEBI" id="CHEBI:83677"/>
        <dbReference type="ChEBI" id="CHEBI:84201"/>
    </reaction>
    <physiologicalReaction direction="left-to-right" evidence="7">
        <dbReference type="Rhea" id="RHEA:52057"/>
    </physiologicalReaction>
</comment>
<comment type="catalytic activity">
    <reaction evidence="8">
        <text>13-octadecanoyloxy-octadecanoate + H2O = 13-hydroxy-octadecanoate + octadecanoate + H(+)</text>
        <dbReference type="Rhea" id="RHEA:52084"/>
        <dbReference type="ChEBI" id="CHEBI:15377"/>
        <dbReference type="ChEBI" id="CHEBI:15378"/>
        <dbReference type="ChEBI" id="CHEBI:25629"/>
        <dbReference type="ChEBI" id="CHEBI:136304"/>
        <dbReference type="ChEBI" id="CHEBI:136335"/>
    </reaction>
    <physiologicalReaction direction="left-to-right" evidence="8">
        <dbReference type="Rhea" id="RHEA:52085"/>
    </physiologicalReaction>
</comment>
<reference evidence="18" key="1">
    <citation type="submission" date="2025-08" db="UniProtKB">
        <authorList>
            <consortium name="RefSeq"/>
        </authorList>
    </citation>
    <scope>IDENTIFICATION</scope>
</reference>
<comment type="catalytic activity">
    <reaction evidence="16">
        <text>12-(9Z-hexadecenoyloxy)-octadecanoate + H2O = 12-hydroxyoctadecanoate + (9Z)-hexadecenoate + H(+)</text>
        <dbReference type="Rhea" id="RHEA:52072"/>
        <dbReference type="ChEBI" id="CHEBI:15377"/>
        <dbReference type="ChEBI" id="CHEBI:15378"/>
        <dbReference type="ChEBI" id="CHEBI:32372"/>
        <dbReference type="ChEBI" id="CHEBI:84201"/>
        <dbReference type="ChEBI" id="CHEBI:136312"/>
    </reaction>
    <physiologicalReaction direction="left-to-right" evidence="16">
        <dbReference type="Rhea" id="RHEA:52073"/>
    </physiologicalReaction>
</comment>
<feature type="transmembrane region" description="Helical" evidence="17">
    <location>
        <begin position="183"/>
        <end position="204"/>
    </location>
</feature>
<evidence type="ECO:0000256" key="16">
    <source>
        <dbReference type="ARBA" id="ARBA00049428"/>
    </source>
</evidence>
<evidence type="ECO:0000256" key="13">
    <source>
        <dbReference type="ARBA" id="ARBA00049221"/>
    </source>
</evidence>
<feature type="transmembrane region" description="Helical" evidence="17">
    <location>
        <begin position="67"/>
        <end position="90"/>
    </location>
</feature>
<comment type="catalytic activity">
    <reaction evidence="12">
        <text>9-(9Z-octadecenoyloxy)-octadecanoate + H2O = 9-hydroxy-octadecanoate + (9Z)-octadecenoate + H(+)</text>
        <dbReference type="Rhea" id="RHEA:52048"/>
        <dbReference type="ChEBI" id="CHEBI:15377"/>
        <dbReference type="ChEBI" id="CHEBI:15378"/>
        <dbReference type="ChEBI" id="CHEBI:30823"/>
        <dbReference type="ChEBI" id="CHEBI:136282"/>
        <dbReference type="ChEBI" id="CHEBI:136286"/>
    </reaction>
    <physiologicalReaction direction="left-to-right" evidence="12">
        <dbReference type="Rhea" id="RHEA:52049"/>
    </physiologicalReaction>
</comment>
<comment type="catalytic activity">
    <reaction evidence="9">
        <text>9-hexadecanoyloxy-octadecanoate + H2O = 9-hydroxy-octadecanoate + hexadecanoate + H(+)</text>
        <dbReference type="Rhea" id="RHEA:52052"/>
        <dbReference type="ChEBI" id="CHEBI:7896"/>
        <dbReference type="ChEBI" id="CHEBI:15377"/>
        <dbReference type="ChEBI" id="CHEBI:15378"/>
        <dbReference type="ChEBI" id="CHEBI:83670"/>
        <dbReference type="ChEBI" id="CHEBI:136286"/>
    </reaction>
    <physiologicalReaction direction="left-to-right" evidence="9">
        <dbReference type="Rhea" id="RHEA:52053"/>
    </physiologicalReaction>
</comment>
<evidence type="ECO:0000256" key="7">
    <source>
        <dbReference type="ARBA" id="ARBA00047368"/>
    </source>
</evidence>
<feature type="transmembrane region" description="Helical" evidence="17">
    <location>
        <begin position="151"/>
        <end position="171"/>
    </location>
</feature>
<protein>
    <submittedName>
        <fullName evidence="18">Androgen-dependent TFPI-regulating protein-like isoform X1</fullName>
    </submittedName>
</protein>
<feature type="transmembrane region" description="Helical" evidence="17">
    <location>
        <begin position="29"/>
        <end position="47"/>
    </location>
</feature>
<comment type="catalytic activity">
    <reaction evidence="14">
        <text>13-(9Z-octadecenoyloxy)-octadecanoate + H2O = 13-hydroxy-octadecanoate + (9Z)-octadecenoate + H(+)</text>
        <dbReference type="Rhea" id="RHEA:52064"/>
        <dbReference type="ChEBI" id="CHEBI:15377"/>
        <dbReference type="ChEBI" id="CHEBI:15378"/>
        <dbReference type="ChEBI" id="CHEBI:30823"/>
        <dbReference type="ChEBI" id="CHEBI:136303"/>
        <dbReference type="ChEBI" id="CHEBI:136304"/>
    </reaction>
    <physiologicalReaction direction="left-to-right" evidence="14">
        <dbReference type="Rhea" id="RHEA:52065"/>
    </physiologicalReaction>
</comment>